<dbReference type="InterPro" id="IPR011993">
    <property type="entry name" value="PH-like_dom_sf"/>
</dbReference>
<feature type="region of interest" description="Disordered" evidence="5">
    <location>
        <begin position="2124"/>
        <end position="2150"/>
    </location>
</feature>
<dbReference type="Proteomes" id="UP000005239">
    <property type="component" value="Unassembled WGS sequence"/>
</dbReference>
<feature type="region of interest" description="Disordered" evidence="5">
    <location>
        <begin position="2022"/>
        <end position="2080"/>
    </location>
</feature>
<evidence type="ECO:0000256" key="5">
    <source>
        <dbReference type="SAM" id="MobiDB-lite"/>
    </source>
</evidence>
<dbReference type="SUPFAM" id="SSF50729">
    <property type="entry name" value="PH domain-like"/>
    <property type="match status" value="2"/>
</dbReference>
<dbReference type="PANTHER" id="PTHR34305">
    <property type="entry name" value="EXPRESSED PROTEIN"/>
    <property type="match status" value="1"/>
</dbReference>
<feature type="region of interest" description="Disordered" evidence="5">
    <location>
        <begin position="283"/>
        <end position="328"/>
    </location>
</feature>
<dbReference type="PROSITE" id="PS50199">
    <property type="entry name" value="ZF_RANBP2_2"/>
    <property type="match status" value="1"/>
</dbReference>
<feature type="compositionally biased region" description="Low complexity" evidence="5">
    <location>
        <begin position="1624"/>
        <end position="1638"/>
    </location>
</feature>
<dbReference type="CDD" id="cd00835">
    <property type="entry name" value="RanBD_family"/>
    <property type="match status" value="1"/>
</dbReference>
<dbReference type="PANTHER" id="PTHR34305:SF1">
    <property type="entry name" value="SWIM-TYPE DOMAIN-CONTAINING PROTEIN"/>
    <property type="match status" value="1"/>
</dbReference>
<name>A0A2A6D059_PRIPA</name>
<evidence type="ECO:0000313" key="6">
    <source>
        <dbReference type="EnsemblMetazoa" id="PPA21811.1"/>
    </source>
</evidence>
<dbReference type="PROSITE" id="PS01358">
    <property type="entry name" value="ZF_RANBP2_1"/>
    <property type="match status" value="1"/>
</dbReference>
<dbReference type="Gene3D" id="2.30.29.30">
    <property type="entry name" value="Pleckstrin-homology domain (PH domain)/Phosphotyrosine-binding domain (PTB)"/>
    <property type="match status" value="2"/>
</dbReference>
<feature type="compositionally biased region" description="Polar residues" evidence="5">
    <location>
        <begin position="2036"/>
        <end position="2056"/>
    </location>
</feature>
<feature type="coiled-coil region" evidence="4">
    <location>
        <begin position="1431"/>
        <end position="1458"/>
    </location>
</feature>
<feature type="region of interest" description="Disordered" evidence="5">
    <location>
        <begin position="1924"/>
        <end position="1943"/>
    </location>
</feature>
<dbReference type="InterPro" id="IPR000156">
    <property type="entry name" value="Ran_bind_dom"/>
</dbReference>
<feature type="region of interest" description="Disordered" evidence="5">
    <location>
        <begin position="1621"/>
        <end position="1641"/>
    </location>
</feature>
<feature type="region of interest" description="Disordered" evidence="5">
    <location>
        <begin position="605"/>
        <end position="645"/>
    </location>
</feature>
<dbReference type="GO" id="GO:0008270">
    <property type="term" value="F:zinc ion binding"/>
    <property type="evidence" value="ECO:0007669"/>
    <property type="project" value="UniProtKB-KW"/>
</dbReference>
<feature type="compositionally biased region" description="Polar residues" evidence="5">
    <location>
        <begin position="1926"/>
        <end position="1940"/>
    </location>
</feature>
<evidence type="ECO:0000256" key="4">
    <source>
        <dbReference type="SAM" id="Coils"/>
    </source>
</evidence>
<evidence type="ECO:0000256" key="3">
    <source>
        <dbReference type="ARBA" id="ARBA00022833"/>
    </source>
</evidence>
<proteinExistence type="predicted"/>
<protein>
    <submittedName>
        <fullName evidence="6">Npp-9</fullName>
    </submittedName>
</protein>
<feature type="compositionally biased region" description="Acidic residues" evidence="5">
    <location>
        <begin position="2132"/>
        <end position="2149"/>
    </location>
</feature>
<evidence type="ECO:0000256" key="1">
    <source>
        <dbReference type="ARBA" id="ARBA00022723"/>
    </source>
</evidence>
<feature type="region of interest" description="Disordered" evidence="5">
    <location>
        <begin position="1814"/>
        <end position="1850"/>
    </location>
</feature>
<feature type="compositionally biased region" description="Basic and acidic residues" evidence="5">
    <location>
        <begin position="283"/>
        <end position="292"/>
    </location>
</feature>
<feature type="compositionally biased region" description="Low complexity" evidence="5">
    <location>
        <begin position="621"/>
        <end position="637"/>
    </location>
</feature>
<keyword evidence="4" id="KW-0175">Coiled coil</keyword>
<accession>A0A2A6D059</accession>
<reference evidence="7" key="1">
    <citation type="journal article" date="2008" name="Nat. Genet.">
        <title>The Pristionchus pacificus genome provides a unique perspective on nematode lifestyle and parasitism.</title>
        <authorList>
            <person name="Dieterich C."/>
            <person name="Clifton S.W."/>
            <person name="Schuster L.N."/>
            <person name="Chinwalla A."/>
            <person name="Delehaunty K."/>
            <person name="Dinkelacker I."/>
            <person name="Fulton L."/>
            <person name="Fulton R."/>
            <person name="Godfrey J."/>
            <person name="Minx P."/>
            <person name="Mitreva M."/>
            <person name="Roeseler W."/>
            <person name="Tian H."/>
            <person name="Witte H."/>
            <person name="Yang S.P."/>
            <person name="Wilson R.K."/>
            <person name="Sommer R.J."/>
        </authorList>
    </citation>
    <scope>NUCLEOTIDE SEQUENCE [LARGE SCALE GENOMIC DNA]</scope>
    <source>
        <strain evidence="7">PS312</strain>
    </source>
</reference>
<feature type="region of interest" description="Disordered" evidence="5">
    <location>
        <begin position="202"/>
        <end position="256"/>
    </location>
</feature>
<dbReference type="PROSITE" id="PS50196">
    <property type="entry name" value="RANBD1"/>
    <property type="match status" value="2"/>
</dbReference>
<feature type="compositionally biased region" description="Gly residues" evidence="5">
    <location>
        <begin position="299"/>
        <end position="324"/>
    </location>
</feature>
<reference evidence="6" key="2">
    <citation type="submission" date="2022-06" db="UniProtKB">
        <authorList>
            <consortium name="EnsemblMetazoa"/>
        </authorList>
    </citation>
    <scope>IDENTIFICATION</scope>
    <source>
        <strain evidence="6">PS312</strain>
    </source>
</reference>
<evidence type="ECO:0000313" key="7">
    <source>
        <dbReference type="Proteomes" id="UP000005239"/>
    </source>
</evidence>
<dbReference type="InterPro" id="IPR001876">
    <property type="entry name" value="Znf_RanBP2"/>
</dbReference>
<feature type="compositionally biased region" description="Basic and acidic residues" evidence="5">
    <location>
        <begin position="2059"/>
        <end position="2069"/>
    </location>
</feature>
<dbReference type="EnsemblMetazoa" id="PPA21811.1">
    <property type="protein sequence ID" value="PPA21811.1"/>
    <property type="gene ID" value="WBGene00111365"/>
</dbReference>
<feature type="compositionally biased region" description="Pro residues" evidence="5">
    <location>
        <begin position="1583"/>
        <end position="1592"/>
    </location>
</feature>
<organism evidence="6 7">
    <name type="scientific">Pristionchus pacificus</name>
    <name type="common">Parasitic nematode worm</name>
    <dbReference type="NCBI Taxonomy" id="54126"/>
    <lineage>
        <taxon>Eukaryota</taxon>
        <taxon>Metazoa</taxon>
        <taxon>Ecdysozoa</taxon>
        <taxon>Nematoda</taxon>
        <taxon>Chromadorea</taxon>
        <taxon>Rhabditida</taxon>
        <taxon>Rhabditina</taxon>
        <taxon>Diplogasteromorpha</taxon>
        <taxon>Diplogasteroidea</taxon>
        <taxon>Neodiplogasteridae</taxon>
        <taxon>Pristionchus</taxon>
    </lineage>
</organism>
<dbReference type="Gene3D" id="4.10.1060.10">
    <property type="entry name" value="Zinc finger, RanBP2-type"/>
    <property type="match status" value="1"/>
</dbReference>
<dbReference type="Pfam" id="PF00638">
    <property type="entry name" value="Ran_BP1"/>
    <property type="match status" value="2"/>
</dbReference>
<feature type="compositionally biased region" description="Acidic residues" evidence="5">
    <location>
        <begin position="226"/>
        <end position="239"/>
    </location>
</feature>
<dbReference type="SMART" id="SM00547">
    <property type="entry name" value="ZnF_RBZ"/>
    <property type="match status" value="1"/>
</dbReference>
<gene>
    <name evidence="6" type="primary">WBGene00111365</name>
</gene>
<keyword evidence="2" id="KW-0863">Zinc-finger</keyword>
<keyword evidence="3" id="KW-0862">Zinc</keyword>
<dbReference type="SMART" id="SM00160">
    <property type="entry name" value="RanBD"/>
    <property type="match status" value="2"/>
</dbReference>
<dbReference type="FunFam" id="2.30.29.30:FF:000312">
    <property type="entry name" value="Ran binding protein 1"/>
    <property type="match status" value="1"/>
</dbReference>
<evidence type="ECO:0000256" key="2">
    <source>
        <dbReference type="ARBA" id="ARBA00022771"/>
    </source>
</evidence>
<feature type="region of interest" description="Disordered" evidence="5">
    <location>
        <begin position="1581"/>
        <end position="1600"/>
    </location>
</feature>
<keyword evidence="1" id="KW-0479">Metal-binding</keyword>
<keyword evidence="7" id="KW-1185">Reference proteome</keyword>
<sequence>MATKYGDFNRWSTSLKSLMARLDDLNGVYEHKLCLTIATNHESPQIHLYGDKELVRSVVRSNLLEQMELSDDCSTVIQFPLTGDLAGDVDPNTTAKPSINKRRGVVDCLEIENFPSKFVFKKGAPPLWWPENVVFGSFHKGRNASEKGEVSADMGAVLSSYGDYSRRRADALENMEWDTALPMMKRLRLKEISYGEGKSAMSTIVKSRDEPEIATQSNLGGREEERENDEGNNEIGEELEERRGDEEVMGQEPRTAEEMVSIVGEGRAEGQENIAIDKIPDEGAWKGTEEGSGRIMRGNGRGGVRGQTRGGMRGSRGRGGGAGGMRSEMGEGMEMMQMRDGNGMMEEMDSQWNVMDVGGAMGRDGDRYEIQGGEGLRMEEHGMNGMDGGIGKKRGAMEEYGREEEGMRDMELTVDGYEMEGRGERGNGRMEGWNRMSDGGGIVRGGGMEMGMIGVGRPGQREETTYQRLVKRLDLEDPKPLMPRPPKVPTLSPDVNEITLNLTFVGYYNSMLTLTTNPDCTLSFNLHNLPSFPIIRGLKFRARFHNGKIISTSIPISAWATAAVHDKSQCSISEKINSPLRERARYLCLRGLSIRNFEKERVMSRRHSSTFNLTGTKRRATPSPTRSPSRLPSSRVPIRPPRPVAPPPLLVVADSGDGIVQIDILDQPDLPTREDRYGDDIRGNTNLVGCSTTIDTCHLALPDCDIDGKVLRGRKLRYVACRLQKIGDQSIAVCSCDQSRRNRIERIDPAVMIGSYEEYQREECLHLSIARSLPICTDFLSEIEHAVVIEESVQFSVDPCLFLVRDKWNSSGVIKITRMTLTCLTCHSQRCTHCMTIQSGHQENIQEIREEIEEEEESRPPLVMADPLPNCVHGSSMESRRAVMRIVDRDGVVRQESVHLQYSQCCKHLVHSLPLVPLSTSFALERRLLIHYEASFTQGAVSLTGYWNILREFRIRDEQDPDVILSLSSLKRGWTEYLSHLDVPSQQFLCPKCGLYPETLIFDATTIGTRGDLASYAAKRDTNKILNSHTPGWFGTREMRRQMRAFSNGEGPVKTWVPTEFTALIRDSIGSNDMFNIRYQPFYNMMFSDSPIPDILKVGSDGRARQLLTSIIDETVQYSEKETAEDMLRYMPILYIALCEIGFDSIPKSLFEVLRAALTLNDSILRSPIRRDSIYGPPIDTLLEYYPNWPLKRGRPIYQKDSRTDNMDCSQKLGHGHDKLSPGIMIATCHHRYTYGFSILTSCESPRHIFEMLITRMDGGDMPRNIIYDNSCHLSAYCLAREPGRFKCTRFFIDRFHEKNHRTCSPTMKMSAYSSDEALAKINTQSVEQTNATLRHIRNIIPFLSVDKYRKCLMNVHDPLRFADMGGALNVFSEAANTSIWKHTIMSKDESLLSNVSIAGSSGGTQAHLVKVLANVVEAQKNVASQFTALFDRVEEARNETRRNVAALTEEIKKLEIRSSAIFEKVTMQLIAQNDALTAAHAAERAHWSAQNEAMSATHAAERAHWNAQNNNMLSLIKATMGNTARPTPVVSQPMQTYNQAMSANAMFVPPSSISTIPSIVPSVPAPVTAAPAAPKVEVKPVAPTPAPPPPSSSSSTSSTIVAPKPLFSFGTPATATKPLFGAPSTTPSTTPFSFSTPKPAINTEVKEEPADDENDEDHVEEYEPDVQFTPVIPLPDMIEVKTGEEAEKVVLEDRCKLFRYTNGEWKERATGSLKILKNEQTGKHRVVVRRDQMVLVSLIDGFHAQVHKVAANFYLSQGVKIAPMKNNPKAVVWICNDFSEDEVNGMKEQLSAKFASPEKAEIFMDTANEIVDSAPKTGATPKKTEEKKGAKVDIPKAEEKKDDPPATGFGDKFKMSAGEWECTACYVRNPADATTCSCCDTANPACERALTDKPVNPFGKNASIFNPAAASSSTGPKISFGFGGASTTPAAPTETKTSTPSASTFSFGGAASAAPAAATTTAAPKFSFMQAAAAANKEDDKPKPLFGTSSSTSNAAFGAGATPTGTTAATFSFKTAASVAPSPSTFSFKTPDPSKPSSIFGGSQKTLFGTSNPSTPVDAKKEEEKKDTPGTIFGSTSFMGGQSTSTGFSALSGKPSIFEQQDKVAEGQKNFASLAKSKPFGQSAAVAAASNEDDDEDGDQPDEYEPDVEFTPVIPLPDLVEVKTGEEDEKVLFTARSKIFRYVRETKEYKERGVGDLKLLHNETTNKFRVVMRRDQVHKLCANFPVLKDAKVTDKAGQPNVRSIIVTDFAENLAGDMENFCIKFKNAEIAKEFENAFHDAQAQLQ</sequence>
<feature type="compositionally biased region" description="Basic and acidic residues" evidence="5">
    <location>
        <begin position="1823"/>
        <end position="1845"/>
    </location>
</feature>
<accession>A0A8R1YFH4</accession>